<dbReference type="AlphaFoldDB" id="A0A9X3WRD3"/>
<proteinExistence type="predicted"/>
<dbReference type="PROSITE" id="PS51257">
    <property type="entry name" value="PROKAR_LIPOPROTEIN"/>
    <property type="match status" value="1"/>
</dbReference>
<name>A0A9X3WRD3_9BACI</name>
<comment type="caution">
    <text evidence="2">The sequence shown here is derived from an EMBL/GenBank/DDBJ whole genome shotgun (WGS) entry which is preliminary data.</text>
</comment>
<organism evidence="2 3">
    <name type="scientific">Aquibacillus koreensis</name>
    <dbReference type="NCBI Taxonomy" id="279446"/>
    <lineage>
        <taxon>Bacteria</taxon>
        <taxon>Bacillati</taxon>
        <taxon>Bacillota</taxon>
        <taxon>Bacilli</taxon>
        <taxon>Bacillales</taxon>
        <taxon>Bacillaceae</taxon>
        <taxon>Aquibacillus</taxon>
    </lineage>
</organism>
<evidence type="ECO:0000313" key="3">
    <source>
        <dbReference type="Proteomes" id="UP001145072"/>
    </source>
</evidence>
<feature type="signal peptide" evidence="1">
    <location>
        <begin position="1"/>
        <end position="21"/>
    </location>
</feature>
<reference evidence="2" key="1">
    <citation type="submission" date="2022-06" db="EMBL/GenBank/DDBJ databases">
        <title>Aquibacillus sp. a new bacterium isolated from soil saline samples.</title>
        <authorList>
            <person name="Galisteo C."/>
            <person name="De La Haba R."/>
            <person name="Sanchez-Porro C."/>
            <person name="Ventosa A."/>
        </authorList>
    </citation>
    <scope>NUCLEOTIDE SEQUENCE</scope>
    <source>
        <strain evidence="2">JCM 12387</strain>
    </source>
</reference>
<evidence type="ECO:0000313" key="2">
    <source>
        <dbReference type="EMBL" id="MDC3422311.1"/>
    </source>
</evidence>
<keyword evidence="1" id="KW-0732">Signal</keyword>
<sequence length="175" mass="19494">MKRFGLLVLLLSLVLLVAACSEEENKTEISFFADFPTTVSEQVESIVVEGIEGSTAEDFSIQFYPMYHEKIYAELAGKYGDIYIIRQGAIEGILDPVSFVPLDDVVPPDSLSDEFTEPDPDTGEERTYVVPIENESRLLRELGVTLDTPLAAFIPGFSDSQEESVELLKYLTETK</sequence>
<dbReference type="Proteomes" id="UP001145072">
    <property type="component" value="Unassembled WGS sequence"/>
</dbReference>
<feature type="chain" id="PRO_5040733607" evidence="1">
    <location>
        <begin position="22"/>
        <end position="175"/>
    </location>
</feature>
<dbReference type="RefSeq" id="WP_259870538.1">
    <property type="nucleotide sequence ID" value="NZ_JAOALK010000052.1"/>
</dbReference>
<gene>
    <name evidence="2" type="ORF">NC661_18325</name>
</gene>
<protein>
    <submittedName>
        <fullName evidence="2">Uncharacterized protein</fullName>
    </submittedName>
</protein>
<evidence type="ECO:0000256" key="1">
    <source>
        <dbReference type="SAM" id="SignalP"/>
    </source>
</evidence>
<keyword evidence="3" id="KW-1185">Reference proteome</keyword>
<accession>A0A9X3WRD3</accession>
<dbReference type="EMBL" id="JAMQJZ010000019">
    <property type="protein sequence ID" value="MDC3422311.1"/>
    <property type="molecule type" value="Genomic_DNA"/>
</dbReference>